<organism evidence="2 3">
    <name type="scientific">Neobacillus bataviensis</name>
    <dbReference type="NCBI Taxonomy" id="220685"/>
    <lineage>
        <taxon>Bacteria</taxon>
        <taxon>Bacillati</taxon>
        <taxon>Bacillota</taxon>
        <taxon>Bacilli</taxon>
        <taxon>Bacillales</taxon>
        <taxon>Bacillaceae</taxon>
        <taxon>Neobacillus</taxon>
    </lineage>
</organism>
<dbReference type="RefSeq" id="WP_144568883.1">
    <property type="nucleotide sequence ID" value="NZ_VIVN01000034.1"/>
</dbReference>
<comment type="caution">
    <text evidence="2">The sequence shown here is derived from an EMBL/GenBank/DDBJ whole genome shotgun (WGS) entry which is preliminary data.</text>
</comment>
<dbReference type="Proteomes" id="UP000319671">
    <property type="component" value="Unassembled WGS sequence"/>
</dbReference>
<sequence>MQIFATFEHTKYLELGIIELQENGITDIFAVPLKKVNVRASIIDSLNHSDGRSFLDKGFALAVVLSTILASKGFELEWGPIYWGLIGAASGIIIGLVIEIILYKWKNKKKQIKLVRNEKHGEVILIINCQLKDEKLISDILTRNLALGLAKVINSKE</sequence>
<keyword evidence="3" id="KW-1185">Reference proteome</keyword>
<protein>
    <submittedName>
        <fullName evidence="2">Uncharacterized protein</fullName>
    </submittedName>
</protein>
<evidence type="ECO:0000313" key="2">
    <source>
        <dbReference type="EMBL" id="TWD87888.1"/>
    </source>
</evidence>
<gene>
    <name evidence="2" type="ORF">FB550_13413</name>
</gene>
<keyword evidence="1" id="KW-1133">Transmembrane helix</keyword>
<dbReference type="AlphaFoldDB" id="A0A561CA33"/>
<evidence type="ECO:0000313" key="3">
    <source>
        <dbReference type="Proteomes" id="UP000319671"/>
    </source>
</evidence>
<proteinExistence type="predicted"/>
<name>A0A561CA33_9BACI</name>
<evidence type="ECO:0000256" key="1">
    <source>
        <dbReference type="SAM" id="Phobius"/>
    </source>
</evidence>
<keyword evidence="1" id="KW-0472">Membrane</keyword>
<accession>A0A561CA33</accession>
<feature type="transmembrane region" description="Helical" evidence="1">
    <location>
        <begin position="80"/>
        <end position="103"/>
    </location>
</feature>
<reference evidence="2 3" key="1">
    <citation type="submission" date="2019-06" db="EMBL/GenBank/DDBJ databases">
        <title>Sorghum-associated microbial communities from plants grown in Nebraska, USA.</title>
        <authorList>
            <person name="Schachtman D."/>
        </authorList>
    </citation>
    <scope>NUCLEOTIDE SEQUENCE [LARGE SCALE GENOMIC DNA]</scope>
    <source>
        <strain evidence="2 3">2482</strain>
    </source>
</reference>
<keyword evidence="1" id="KW-0812">Transmembrane</keyword>
<dbReference type="EMBL" id="VIVN01000034">
    <property type="protein sequence ID" value="TWD87888.1"/>
    <property type="molecule type" value="Genomic_DNA"/>
</dbReference>